<dbReference type="AlphaFoldDB" id="Q5BQU0"/>
<name>Q5BQU0_SCHJA</name>
<accession>Q5BQU0</accession>
<feature type="non-terminal residue" evidence="2">
    <location>
        <position position="1"/>
    </location>
</feature>
<reference evidence="2" key="2">
    <citation type="journal article" date="2006" name="PLoS Pathog.">
        <title>New perspectives on host-parasite interplay by comparative transcriptomic and proteomic analyses of Schistosoma japonicum.</title>
        <authorList>
            <person name="Liu F."/>
            <person name="Lu J."/>
            <person name="Hu W."/>
            <person name="Wang S.Y."/>
            <person name="Cui S.J."/>
            <person name="Chi M."/>
            <person name="Yan Q."/>
            <person name="Wang X.R."/>
            <person name="Song H.D."/>
            <person name="Xu X.N."/>
            <person name="Wang J.J."/>
            <person name="Zhang X.L."/>
            <person name="Zhang X."/>
            <person name="Wang Z.Q."/>
            <person name="Xue C.L."/>
            <person name="Brindley P.J."/>
            <person name="McManus D.P."/>
            <person name="Yang P.Y."/>
            <person name="Feng Z."/>
            <person name="Chen Z."/>
            <person name="Han Z.G."/>
        </authorList>
    </citation>
    <scope>NUCLEOTIDE SEQUENCE</scope>
</reference>
<dbReference type="EMBL" id="AY915875">
    <property type="protein sequence ID" value="AAX31096.1"/>
    <property type="molecule type" value="mRNA"/>
</dbReference>
<evidence type="ECO:0000256" key="1">
    <source>
        <dbReference type="SAM" id="Phobius"/>
    </source>
</evidence>
<feature type="transmembrane region" description="Helical" evidence="1">
    <location>
        <begin position="40"/>
        <end position="59"/>
    </location>
</feature>
<protein>
    <submittedName>
        <fullName evidence="2">SJCHGC09811 protein</fullName>
    </submittedName>
</protein>
<keyword evidence="1" id="KW-0812">Transmembrane</keyword>
<organism evidence="2">
    <name type="scientific">Schistosoma japonicum</name>
    <name type="common">Blood fluke</name>
    <dbReference type="NCBI Taxonomy" id="6182"/>
    <lineage>
        <taxon>Eukaryota</taxon>
        <taxon>Metazoa</taxon>
        <taxon>Spiralia</taxon>
        <taxon>Lophotrochozoa</taxon>
        <taxon>Platyhelminthes</taxon>
        <taxon>Trematoda</taxon>
        <taxon>Digenea</taxon>
        <taxon>Strigeidida</taxon>
        <taxon>Schistosomatoidea</taxon>
        <taxon>Schistosomatidae</taxon>
        <taxon>Schistosoma</taxon>
    </lineage>
</organism>
<reference evidence="2" key="1">
    <citation type="submission" date="2005-01" db="EMBL/GenBank/DDBJ databases">
        <authorList>
            <person name="Han Z."/>
        </authorList>
    </citation>
    <scope>NUCLEOTIDE SEQUENCE</scope>
</reference>
<keyword evidence="1" id="KW-0472">Membrane</keyword>
<proteinExistence type="evidence at transcript level"/>
<keyword evidence="1" id="KW-1133">Transmembrane helix</keyword>
<evidence type="ECO:0000313" key="2">
    <source>
        <dbReference type="EMBL" id="AAX31096.1"/>
    </source>
</evidence>
<sequence length="78" mass="9111">KKNRGGCQIFFPRGVGPFKKKGAQFGGPQNPRLKFFPPPIWGGFFCFTFPKFFFFPPFFKKNLPSPRVFFFPPFWPKG</sequence>